<evidence type="ECO:0000259" key="1">
    <source>
        <dbReference type="PROSITE" id="PS50812"/>
    </source>
</evidence>
<dbReference type="InterPro" id="IPR000313">
    <property type="entry name" value="PWWP_dom"/>
</dbReference>
<protein>
    <submittedName>
        <fullName evidence="2">PWWP domain protein</fullName>
    </submittedName>
</protein>
<dbReference type="GeneID" id="14903117"/>
<gene>
    <name evidence="2" type="ORF">IMG5_202360</name>
</gene>
<dbReference type="InParanoid" id="G0R656"/>
<dbReference type="OrthoDB" id="62853at2759"/>
<dbReference type="RefSeq" id="XP_004023939.1">
    <property type="nucleotide sequence ID" value="XM_004023890.1"/>
</dbReference>
<dbReference type="Gene3D" id="2.30.30.140">
    <property type="match status" value="1"/>
</dbReference>
<keyword evidence="3" id="KW-1185">Reference proteome</keyword>
<evidence type="ECO:0000313" key="2">
    <source>
        <dbReference type="EMBL" id="EGR27055.1"/>
    </source>
</evidence>
<organism evidence="2 3">
    <name type="scientific">Ichthyophthirius multifiliis</name>
    <name type="common">White spot disease agent</name>
    <name type="synonym">Ich</name>
    <dbReference type="NCBI Taxonomy" id="5932"/>
    <lineage>
        <taxon>Eukaryota</taxon>
        <taxon>Sar</taxon>
        <taxon>Alveolata</taxon>
        <taxon>Ciliophora</taxon>
        <taxon>Intramacronucleata</taxon>
        <taxon>Oligohymenophorea</taxon>
        <taxon>Hymenostomatida</taxon>
        <taxon>Ophryoglenina</taxon>
        <taxon>Ichthyophthirius</taxon>
    </lineage>
</organism>
<evidence type="ECO:0000313" key="3">
    <source>
        <dbReference type="Proteomes" id="UP000008983"/>
    </source>
</evidence>
<dbReference type="SUPFAM" id="SSF63748">
    <property type="entry name" value="Tudor/PWWP/MBT"/>
    <property type="match status" value="1"/>
</dbReference>
<dbReference type="Pfam" id="PF00855">
    <property type="entry name" value="PWWP"/>
    <property type="match status" value="1"/>
</dbReference>
<name>G0R656_ICHMU</name>
<dbReference type="Proteomes" id="UP000008983">
    <property type="component" value="Unassembled WGS sequence"/>
</dbReference>
<proteinExistence type="predicted"/>
<dbReference type="PROSITE" id="PS50812">
    <property type="entry name" value="PWWP"/>
    <property type="match status" value="1"/>
</dbReference>
<reference evidence="2 3" key="1">
    <citation type="submission" date="2011-07" db="EMBL/GenBank/DDBJ databases">
        <authorList>
            <person name="Coyne R."/>
            <person name="Brami D."/>
            <person name="Johnson J."/>
            <person name="Hostetler J."/>
            <person name="Hannick L."/>
            <person name="Clark T."/>
            <person name="Cassidy-Hanley D."/>
            <person name="Inman J."/>
        </authorList>
    </citation>
    <scope>NUCLEOTIDE SEQUENCE [LARGE SCALE GENOMIC DNA]</scope>
    <source>
        <strain evidence="2 3">G5</strain>
    </source>
</reference>
<sequence length="74" mass="8954">MNYFKINDLVIAKIQGYPWWPGIVSKVLKINKNGEQQYKYKYKINFIGDNSQQILKKHLYNIHILYLYLFKVLT</sequence>
<feature type="domain" description="PWWP" evidence="1">
    <location>
        <begin position="6"/>
        <end position="74"/>
    </location>
</feature>
<dbReference type="EMBL" id="GL984389">
    <property type="protein sequence ID" value="EGR27055.1"/>
    <property type="molecule type" value="Genomic_DNA"/>
</dbReference>
<dbReference type="AlphaFoldDB" id="G0R656"/>
<accession>G0R656</accession>